<dbReference type="PANTHER" id="PTHR30514">
    <property type="entry name" value="GLUCOKINASE"/>
    <property type="match status" value="1"/>
</dbReference>
<dbReference type="GO" id="GO:1901135">
    <property type="term" value="P:carbohydrate derivative metabolic process"/>
    <property type="evidence" value="ECO:0007669"/>
    <property type="project" value="InterPro"/>
</dbReference>
<dbReference type="InterPro" id="IPR000281">
    <property type="entry name" value="HTH_RpiR"/>
</dbReference>
<dbReference type="GO" id="GO:0003677">
    <property type="term" value="F:DNA binding"/>
    <property type="evidence" value="ECO:0007669"/>
    <property type="project" value="UniProtKB-KW"/>
</dbReference>
<dbReference type="InterPro" id="IPR009057">
    <property type="entry name" value="Homeodomain-like_sf"/>
</dbReference>
<dbReference type="AlphaFoldDB" id="A0A4Q7ZR05"/>
<dbReference type="InterPro" id="IPR001347">
    <property type="entry name" value="SIS_dom"/>
</dbReference>
<dbReference type="Proteomes" id="UP000292564">
    <property type="component" value="Unassembled WGS sequence"/>
</dbReference>
<dbReference type="InterPro" id="IPR035472">
    <property type="entry name" value="RpiR-like_SIS"/>
</dbReference>
<keyword evidence="1" id="KW-0805">Transcription regulation</keyword>
<sequence length="281" mass="29991">MTERVGVAAVIRARLGECSPGERKVGRALLATYPAAGLETVAALADRAGVSAPTVLRFLSRLGFGGFPEFQRVLREELAEREISPLAAYAAAPGTTSSPLSRAAEVLPGAVAGTLTDLPEAELHRAVRLLSNRQLRVTAAGGRFSALLAQYLVFHLMQLRGTSRLLPAGPVERVDALVDVGRRDLFVLFDFRRYEASTLELARTVTHRGARVILCTDRWLSPIAGLAEVVLPSRVDSPSLYDSFVPALALLEALVAGVIDELGAVAQSRLAAIEAASQPYL</sequence>
<evidence type="ECO:0000256" key="2">
    <source>
        <dbReference type="ARBA" id="ARBA00023125"/>
    </source>
</evidence>
<dbReference type="EMBL" id="SHKY01000001">
    <property type="protein sequence ID" value="RZU53572.1"/>
    <property type="molecule type" value="Genomic_DNA"/>
</dbReference>
<dbReference type="PANTHER" id="PTHR30514:SF18">
    <property type="entry name" value="RPIR-FAMILY TRANSCRIPTIONAL REGULATOR"/>
    <property type="match status" value="1"/>
</dbReference>
<name>A0A4Q7ZR05_9ACTN</name>
<dbReference type="OrthoDB" id="3848503at2"/>
<feature type="domain" description="HTH rpiR-type" evidence="4">
    <location>
        <begin position="5"/>
        <end position="81"/>
    </location>
</feature>
<evidence type="ECO:0000256" key="1">
    <source>
        <dbReference type="ARBA" id="ARBA00023015"/>
    </source>
</evidence>
<dbReference type="InterPro" id="IPR036388">
    <property type="entry name" value="WH-like_DNA-bd_sf"/>
</dbReference>
<keyword evidence="2" id="KW-0238">DNA-binding</keyword>
<dbReference type="Pfam" id="PF01418">
    <property type="entry name" value="HTH_6"/>
    <property type="match status" value="1"/>
</dbReference>
<evidence type="ECO:0000313" key="7">
    <source>
        <dbReference type="Proteomes" id="UP000292564"/>
    </source>
</evidence>
<dbReference type="Gene3D" id="3.40.50.10490">
    <property type="entry name" value="Glucose-6-phosphate isomerase like protein, domain 1"/>
    <property type="match status" value="1"/>
</dbReference>
<dbReference type="RefSeq" id="WP_130512046.1">
    <property type="nucleotide sequence ID" value="NZ_SHKY01000001.1"/>
</dbReference>
<gene>
    <name evidence="6" type="ORF">EV385_5501</name>
</gene>
<dbReference type="CDD" id="cd05013">
    <property type="entry name" value="SIS_RpiR"/>
    <property type="match status" value="1"/>
</dbReference>
<reference evidence="6 7" key="1">
    <citation type="submission" date="2019-02" db="EMBL/GenBank/DDBJ databases">
        <title>Sequencing the genomes of 1000 actinobacteria strains.</title>
        <authorList>
            <person name="Klenk H.-P."/>
        </authorList>
    </citation>
    <scope>NUCLEOTIDE SEQUENCE [LARGE SCALE GENOMIC DNA]</scope>
    <source>
        <strain evidence="6 7">DSM 45162</strain>
    </source>
</reference>
<evidence type="ECO:0000313" key="6">
    <source>
        <dbReference type="EMBL" id="RZU53572.1"/>
    </source>
</evidence>
<feature type="domain" description="SIS" evidence="5">
    <location>
        <begin position="126"/>
        <end position="264"/>
    </location>
</feature>
<keyword evidence="3" id="KW-0804">Transcription</keyword>
<organism evidence="6 7">
    <name type="scientific">Krasilnikovia cinnamomea</name>
    <dbReference type="NCBI Taxonomy" id="349313"/>
    <lineage>
        <taxon>Bacteria</taxon>
        <taxon>Bacillati</taxon>
        <taxon>Actinomycetota</taxon>
        <taxon>Actinomycetes</taxon>
        <taxon>Micromonosporales</taxon>
        <taxon>Micromonosporaceae</taxon>
        <taxon>Krasilnikovia</taxon>
    </lineage>
</organism>
<comment type="caution">
    <text evidence="6">The sequence shown here is derived from an EMBL/GenBank/DDBJ whole genome shotgun (WGS) entry which is preliminary data.</text>
</comment>
<dbReference type="GO" id="GO:0003700">
    <property type="term" value="F:DNA-binding transcription factor activity"/>
    <property type="evidence" value="ECO:0007669"/>
    <property type="project" value="InterPro"/>
</dbReference>
<dbReference type="Pfam" id="PF01380">
    <property type="entry name" value="SIS"/>
    <property type="match status" value="1"/>
</dbReference>
<dbReference type="GO" id="GO:0097367">
    <property type="term" value="F:carbohydrate derivative binding"/>
    <property type="evidence" value="ECO:0007669"/>
    <property type="project" value="InterPro"/>
</dbReference>
<proteinExistence type="predicted"/>
<dbReference type="InterPro" id="IPR047640">
    <property type="entry name" value="RpiR-like"/>
</dbReference>
<protein>
    <submittedName>
        <fullName evidence="6">RpiR family transcriptional regulator</fullName>
    </submittedName>
</protein>
<dbReference type="SUPFAM" id="SSF53697">
    <property type="entry name" value="SIS domain"/>
    <property type="match status" value="1"/>
</dbReference>
<evidence type="ECO:0000256" key="3">
    <source>
        <dbReference type="ARBA" id="ARBA00023163"/>
    </source>
</evidence>
<dbReference type="PROSITE" id="PS51464">
    <property type="entry name" value="SIS"/>
    <property type="match status" value="1"/>
</dbReference>
<dbReference type="SUPFAM" id="SSF46689">
    <property type="entry name" value="Homeodomain-like"/>
    <property type="match status" value="1"/>
</dbReference>
<dbReference type="InterPro" id="IPR046348">
    <property type="entry name" value="SIS_dom_sf"/>
</dbReference>
<dbReference type="Gene3D" id="1.10.10.10">
    <property type="entry name" value="Winged helix-like DNA-binding domain superfamily/Winged helix DNA-binding domain"/>
    <property type="match status" value="1"/>
</dbReference>
<accession>A0A4Q7ZR05</accession>
<evidence type="ECO:0000259" key="4">
    <source>
        <dbReference type="PROSITE" id="PS51071"/>
    </source>
</evidence>
<evidence type="ECO:0000259" key="5">
    <source>
        <dbReference type="PROSITE" id="PS51464"/>
    </source>
</evidence>
<dbReference type="PROSITE" id="PS51071">
    <property type="entry name" value="HTH_RPIR"/>
    <property type="match status" value="1"/>
</dbReference>
<keyword evidence="7" id="KW-1185">Reference proteome</keyword>